<gene>
    <name evidence="2" type="ORF">CMV_016052</name>
</gene>
<proteinExistence type="predicted"/>
<keyword evidence="3" id="KW-1185">Reference proteome</keyword>
<sequence>MEASSNSSSGSSNDISISSSSDRNSGIVTNQRKANEFQGIQIGNPFTLKVGQVFTGFGLGCGIGIGVGRPINL</sequence>
<protein>
    <submittedName>
        <fullName evidence="2">Uncharacterized protein</fullName>
    </submittedName>
</protein>
<evidence type="ECO:0000313" key="3">
    <source>
        <dbReference type="Proteomes" id="UP000737018"/>
    </source>
</evidence>
<feature type="compositionally biased region" description="Low complexity" evidence="1">
    <location>
        <begin position="1"/>
        <end position="27"/>
    </location>
</feature>
<name>A0A8J4VFI5_9ROSI</name>
<dbReference type="Proteomes" id="UP000737018">
    <property type="component" value="Unassembled WGS sequence"/>
</dbReference>
<reference evidence="2" key="1">
    <citation type="submission" date="2020-03" db="EMBL/GenBank/DDBJ databases">
        <title>Castanea mollissima Vanexum genome sequencing.</title>
        <authorList>
            <person name="Staton M."/>
        </authorList>
    </citation>
    <scope>NUCLEOTIDE SEQUENCE</scope>
    <source>
        <tissue evidence="2">Leaf</tissue>
    </source>
</reference>
<dbReference type="PANTHER" id="PTHR36051:SF2">
    <property type="entry name" value="DYNAMIN"/>
    <property type="match status" value="1"/>
</dbReference>
<dbReference type="EMBL" id="JRKL02002404">
    <property type="protein sequence ID" value="KAF3959098.1"/>
    <property type="molecule type" value="Genomic_DNA"/>
</dbReference>
<organism evidence="2 3">
    <name type="scientific">Castanea mollissima</name>
    <name type="common">Chinese chestnut</name>
    <dbReference type="NCBI Taxonomy" id="60419"/>
    <lineage>
        <taxon>Eukaryota</taxon>
        <taxon>Viridiplantae</taxon>
        <taxon>Streptophyta</taxon>
        <taxon>Embryophyta</taxon>
        <taxon>Tracheophyta</taxon>
        <taxon>Spermatophyta</taxon>
        <taxon>Magnoliopsida</taxon>
        <taxon>eudicotyledons</taxon>
        <taxon>Gunneridae</taxon>
        <taxon>Pentapetalae</taxon>
        <taxon>rosids</taxon>
        <taxon>fabids</taxon>
        <taxon>Fagales</taxon>
        <taxon>Fagaceae</taxon>
        <taxon>Castanea</taxon>
    </lineage>
</organism>
<feature type="region of interest" description="Disordered" evidence="1">
    <location>
        <begin position="1"/>
        <end position="28"/>
    </location>
</feature>
<accession>A0A8J4VFI5</accession>
<evidence type="ECO:0000313" key="2">
    <source>
        <dbReference type="EMBL" id="KAF3959098.1"/>
    </source>
</evidence>
<dbReference type="PANTHER" id="PTHR36051">
    <property type="entry name" value="DYNAMIN"/>
    <property type="match status" value="1"/>
</dbReference>
<evidence type="ECO:0000256" key="1">
    <source>
        <dbReference type="SAM" id="MobiDB-lite"/>
    </source>
</evidence>
<feature type="non-terminal residue" evidence="2">
    <location>
        <position position="73"/>
    </location>
</feature>
<comment type="caution">
    <text evidence="2">The sequence shown here is derived from an EMBL/GenBank/DDBJ whole genome shotgun (WGS) entry which is preliminary data.</text>
</comment>
<dbReference type="AlphaFoldDB" id="A0A8J4VFI5"/>